<feature type="region of interest" description="Disordered" evidence="1">
    <location>
        <begin position="193"/>
        <end position="225"/>
    </location>
</feature>
<organism evidence="2 3">
    <name type="scientific">Microbacterium deminutum</name>
    <dbReference type="NCBI Taxonomy" id="344164"/>
    <lineage>
        <taxon>Bacteria</taxon>
        <taxon>Bacillati</taxon>
        <taxon>Actinomycetota</taxon>
        <taxon>Actinomycetes</taxon>
        <taxon>Micrococcales</taxon>
        <taxon>Microbacteriaceae</taxon>
        <taxon>Microbacterium</taxon>
    </lineage>
</organism>
<name>A0ABP5BWL3_9MICO</name>
<proteinExistence type="predicted"/>
<evidence type="ECO:0000313" key="2">
    <source>
        <dbReference type="EMBL" id="GAA1953735.1"/>
    </source>
</evidence>
<feature type="region of interest" description="Disordered" evidence="1">
    <location>
        <begin position="143"/>
        <end position="163"/>
    </location>
</feature>
<evidence type="ECO:0000256" key="1">
    <source>
        <dbReference type="SAM" id="MobiDB-lite"/>
    </source>
</evidence>
<comment type="caution">
    <text evidence="2">The sequence shown here is derived from an EMBL/GenBank/DDBJ whole genome shotgun (WGS) entry which is preliminary data.</text>
</comment>
<reference evidence="3" key="1">
    <citation type="journal article" date="2019" name="Int. J. Syst. Evol. Microbiol.">
        <title>The Global Catalogue of Microorganisms (GCM) 10K type strain sequencing project: providing services to taxonomists for standard genome sequencing and annotation.</title>
        <authorList>
            <consortium name="The Broad Institute Genomics Platform"/>
            <consortium name="The Broad Institute Genome Sequencing Center for Infectious Disease"/>
            <person name="Wu L."/>
            <person name="Ma J."/>
        </authorList>
    </citation>
    <scope>NUCLEOTIDE SEQUENCE [LARGE SCALE GENOMIC DNA]</scope>
    <source>
        <strain evidence="3">JCM 14901</strain>
    </source>
</reference>
<evidence type="ECO:0008006" key="4">
    <source>
        <dbReference type="Google" id="ProtNLM"/>
    </source>
</evidence>
<dbReference type="RefSeq" id="WP_344092855.1">
    <property type="nucleotide sequence ID" value="NZ_BAAAOG010000002.1"/>
</dbReference>
<feature type="compositionally biased region" description="Low complexity" evidence="1">
    <location>
        <begin position="143"/>
        <end position="153"/>
    </location>
</feature>
<gene>
    <name evidence="2" type="ORF">GCM10009776_14480</name>
</gene>
<dbReference type="Proteomes" id="UP001499933">
    <property type="component" value="Unassembled WGS sequence"/>
</dbReference>
<keyword evidence="3" id="KW-1185">Reference proteome</keyword>
<feature type="compositionally biased region" description="Basic and acidic residues" evidence="1">
    <location>
        <begin position="215"/>
        <end position="225"/>
    </location>
</feature>
<dbReference type="Pfam" id="PF13830">
    <property type="entry name" value="DUF4192"/>
    <property type="match status" value="1"/>
</dbReference>
<dbReference type="EMBL" id="BAAAOG010000002">
    <property type="protein sequence ID" value="GAA1953735.1"/>
    <property type="molecule type" value="Genomic_DNA"/>
</dbReference>
<dbReference type="InterPro" id="IPR025447">
    <property type="entry name" value="DUF4192"/>
</dbReference>
<accession>A0ABP5BWL3</accession>
<protein>
    <recommendedName>
        <fullName evidence="4">DUF4192 family protein</fullName>
    </recommendedName>
</protein>
<sequence length="403" mass="42755">MTTIVKAANAAEFLSLVPHLLGFRPTRSLVVIPFASSRSLGAMRFDLPGDEADAMDRVASTIIGMVCRIAEADALTTVVYTDARFADDERMPHRDLSDALARRADACGLRLSDALCVAADGWGSYLDRDCPSEGRALASLADEPAAAASLPDPQGDQASGASLPSVDLAEKERVANALASLADAVAVLCGPEAAGTGRSGSPRRETASSGAADPHSPDEQSRRIDPRALAAVCTLDDLPTLFEGALAWDPSTLDQYDAAAMTWCLSRPALRDIALVQWCGGLAAGDEALDAQLRWEQGEEYPAHLAMHMWGEGARPDPDRLVAALELARRVAAAAPRESRPGPLATSAWLAWALGRSTHAEVYALEACEIDPEHGLAEIVRSFVHAGHLPEWAFQRPPKGVRA</sequence>
<evidence type="ECO:0000313" key="3">
    <source>
        <dbReference type="Proteomes" id="UP001499933"/>
    </source>
</evidence>